<feature type="transmembrane region" description="Helical" evidence="1">
    <location>
        <begin position="130"/>
        <end position="150"/>
    </location>
</feature>
<proteinExistence type="predicted"/>
<organism evidence="2 3">
    <name type="scientific">Streptomyces cylindrosporus</name>
    <dbReference type="NCBI Taxonomy" id="2927583"/>
    <lineage>
        <taxon>Bacteria</taxon>
        <taxon>Bacillati</taxon>
        <taxon>Actinomycetota</taxon>
        <taxon>Actinomycetes</taxon>
        <taxon>Kitasatosporales</taxon>
        <taxon>Streptomycetaceae</taxon>
        <taxon>Streptomyces</taxon>
    </lineage>
</organism>
<comment type="caution">
    <text evidence="2">The sequence shown here is derived from an EMBL/GenBank/DDBJ whole genome shotgun (WGS) entry which is preliminary data.</text>
</comment>
<name>A0ABS9YFI2_9ACTN</name>
<evidence type="ECO:0000313" key="3">
    <source>
        <dbReference type="Proteomes" id="UP001165269"/>
    </source>
</evidence>
<keyword evidence="1" id="KW-1133">Transmembrane helix</keyword>
<keyword evidence="1" id="KW-0812">Transmembrane</keyword>
<evidence type="ECO:0000313" key="2">
    <source>
        <dbReference type="EMBL" id="MCI3275990.1"/>
    </source>
</evidence>
<feature type="transmembrane region" description="Helical" evidence="1">
    <location>
        <begin position="156"/>
        <end position="175"/>
    </location>
</feature>
<evidence type="ECO:0000256" key="1">
    <source>
        <dbReference type="SAM" id="Phobius"/>
    </source>
</evidence>
<feature type="transmembrane region" description="Helical" evidence="1">
    <location>
        <begin position="29"/>
        <end position="49"/>
    </location>
</feature>
<gene>
    <name evidence="2" type="ORF">MQP27_33420</name>
</gene>
<dbReference type="RefSeq" id="WP_242771819.1">
    <property type="nucleotide sequence ID" value="NZ_JALDAY010000011.1"/>
</dbReference>
<protein>
    <submittedName>
        <fullName evidence="2">Uncharacterized protein</fullName>
    </submittedName>
</protein>
<keyword evidence="1" id="KW-0472">Membrane</keyword>
<dbReference type="EMBL" id="JALDAY010000011">
    <property type="protein sequence ID" value="MCI3275990.1"/>
    <property type="molecule type" value="Genomic_DNA"/>
</dbReference>
<accession>A0ABS9YFI2</accession>
<keyword evidence="3" id="KW-1185">Reference proteome</keyword>
<sequence length="200" mass="22085">MGTPPDDLTFGWQQPTPLGYGQGAKEAQFVAAPLLAAAALGLAGVVAAAKDKVFLLPGPTLLVLVLSAMALIYSIQLAYHARKFLYSQQDVLDWFGAEIIDNDLLWQELREAQSGDYKLWERYNNQANRLFNWGTVLLGFGVVAALAPGRDSSQPYWRWSAAGIVLACTFGEIYWQRKLRRQVNIRAQRKRPGVSQGGSS</sequence>
<feature type="transmembrane region" description="Helical" evidence="1">
    <location>
        <begin position="61"/>
        <end position="79"/>
    </location>
</feature>
<dbReference type="Proteomes" id="UP001165269">
    <property type="component" value="Unassembled WGS sequence"/>
</dbReference>
<reference evidence="2" key="1">
    <citation type="submission" date="2022-03" db="EMBL/GenBank/DDBJ databases">
        <title>Streptomyces 7R015 and 7R016 isolated from Barleria lupulina in Thailand.</title>
        <authorList>
            <person name="Kanchanasin P."/>
            <person name="Phongsopitanun W."/>
            <person name="Tanasupawat S."/>
        </authorList>
    </citation>
    <scope>NUCLEOTIDE SEQUENCE</scope>
    <source>
        <strain evidence="2">7R015</strain>
    </source>
</reference>